<evidence type="ECO:0000256" key="2">
    <source>
        <dbReference type="ARBA" id="ARBA00022448"/>
    </source>
</evidence>
<dbReference type="SUPFAM" id="SSF53850">
    <property type="entry name" value="Periplasmic binding protein-like II"/>
    <property type="match status" value="1"/>
</dbReference>
<dbReference type="STRING" id="680198.SCAB_70351"/>
<dbReference type="PROSITE" id="PS51257">
    <property type="entry name" value="PROKAR_LIPOPROTEIN"/>
    <property type="match status" value="1"/>
</dbReference>
<keyword evidence="4 7" id="KW-0812">Transmembrane</keyword>
<dbReference type="CDD" id="cd13585">
    <property type="entry name" value="PBP2_TMBP_like"/>
    <property type="match status" value="1"/>
</dbReference>
<name>C9YYC6_STRSW</name>
<sequence>MRIASRRRPRVLAAAAAGALLAPLLSGCWTGAGGAGSGGDTINVLMVNNPQMQELQKLTASHFTEETGIGVNFTVLPENDVRDKISQDFANQAGQYDVATLSNYEIPIYARNGWLEELDPYVAKDPGFDQQDILEPMRQSLTGDDGRLYGQPFYGESSFLMYRKDVFAEHGLTMPERPTWRQVADLAAKADGAEEGMKGICLRGLPGWGEVMAPLTTVVNTFGGTWFDKDWKARLDSPEFERATGFYVDLVREHGESGAAQAGFAECLNNMTQGKVAMWYDATSAAGSLEADDSPVKGRIGYAPAPVERTASSGWLYTWAWGIQQASRNPDKAWRFVSWASSREYEELVGERIGWSNVPAGKRASTYTNADYREEAAAFQEMTREAIEGARPTDPGLQPRPAPGIQFVGIPEFTDLGTKVSLEISAAIAGHQSVASGPAEGPGARRADLRGVRGTMTATTTAPRTATPVRTLGAPNARLRAWATRAPLLPALIFMIAVTQLPFVATLVISFFDWNSLYPDARAFAGLANYGEVLTDPDLRRSVGTTILLTVAVVLTSLVLGLLLALLLDRRFRGRGIVRTLLIAPFLVVPVAAALLWKHVLYNPEYGLFNGLLHYVGGPQPDWISKTPLLAVEASLVWQWTPFMMLILLAGLQSRDQQQIEAARVDGASDWQIFRHLTLPHLRRYLELGALLGSIHIVQNFDAVFTITSGGLGTANLPYTVYQTFYQAHENGLASAAGVLVVIGSLVIATFALRVVSSLFREEAGRS</sequence>
<dbReference type="InterPro" id="IPR035906">
    <property type="entry name" value="MetI-like_sf"/>
</dbReference>
<dbReference type="CDD" id="cd06261">
    <property type="entry name" value="TM_PBP2"/>
    <property type="match status" value="1"/>
</dbReference>
<gene>
    <name evidence="10" type="ordered locus">SCAB_70351</name>
</gene>
<dbReference type="eggNOG" id="COG1175">
    <property type="taxonomic scope" value="Bacteria"/>
</dbReference>
<dbReference type="Proteomes" id="UP000001444">
    <property type="component" value="Chromosome"/>
</dbReference>
<evidence type="ECO:0000313" key="10">
    <source>
        <dbReference type="EMBL" id="CBG74028.1"/>
    </source>
</evidence>
<feature type="domain" description="ABC transmembrane type-1" evidence="9">
    <location>
        <begin position="543"/>
        <end position="752"/>
    </location>
</feature>
<reference evidence="10 11" key="1">
    <citation type="journal article" date="2010" name="Mol. Plant Microbe Interact.">
        <title>Streptomyces scabies 87-22 contains a coronafacic acid-like biosynthetic cluster that contributes to plant-microbe interactions.</title>
        <authorList>
            <person name="Bignell D.R."/>
            <person name="Seipke R.F."/>
            <person name="Huguet-Tapia J.C."/>
            <person name="Chambers A.H."/>
            <person name="Parry R.J."/>
            <person name="Loria R."/>
        </authorList>
    </citation>
    <scope>NUCLEOTIDE SEQUENCE [LARGE SCALE GENOMIC DNA]</scope>
    <source>
        <strain evidence="10 11">87.22</strain>
    </source>
</reference>
<keyword evidence="3" id="KW-1003">Cell membrane</keyword>
<evidence type="ECO:0000259" key="9">
    <source>
        <dbReference type="PROSITE" id="PS50928"/>
    </source>
</evidence>
<keyword evidence="6 7" id="KW-0472">Membrane</keyword>
<evidence type="ECO:0000256" key="4">
    <source>
        <dbReference type="ARBA" id="ARBA00022692"/>
    </source>
</evidence>
<comment type="subcellular location">
    <subcellularLocation>
        <location evidence="1 7">Cell membrane</location>
        <topology evidence="1 7">Multi-pass membrane protein</topology>
    </subcellularLocation>
</comment>
<keyword evidence="2 7" id="KW-0813">Transport</keyword>
<keyword evidence="8" id="KW-0732">Signal</keyword>
<dbReference type="Pfam" id="PF01547">
    <property type="entry name" value="SBP_bac_1"/>
    <property type="match status" value="1"/>
</dbReference>
<evidence type="ECO:0000256" key="8">
    <source>
        <dbReference type="SAM" id="SignalP"/>
    </source>
</evidence>
<evidence type="ECO:0000256" key="5">
    <source>
        <dbReference type="ARBA" id="ARBA00022989"/>
    </source>
</evidence>
<dbReference type="PANTHER" id="PTHR43005:SF2">
    <property type="entry name" value="INTEGRAL MEMBRANE SUGAR TRANSPORT PROTEIN"/>
    <property type="match status" value="1"/>
</dbReference>
<dbReference type="SUPFAM" id="SSF161098">
    <property type="entry name" value="MetI-like"/>
    <property type="match status" value="1"/>
</dbReference>
<feature type="transmembrane region" description="Helical" evidence="7">
    <location>
        <begin position="547"/>
        <end position="568"/>
    </location>
</feature>
<evidence type="ECO:0000256" key="6">
    <source>
        <dbReference type="ARBA" id="ARBA00023136"/>
    </source>
</evidence>
<dbReference type="EMBL" id="FN554889">
    <property type="protein sequence ID" value="CBG74028.1"/>
    <property type="molecule type" value="Genomic_DNA"/>
</dbReference>
<evidence type="ECO:0000313" key="11">
    <source>
        <dbReference type="Proteomes" id="UP000001444"/>
    </source>
</evidence>
<dbReference type="Pfam" id="PF00528">
    <property type="entry name" value="BPD_transp_1"/>
    <property type="match status" value="1"/>
</dbReference>
<dbReference type="HOGENOM" id="CLU_364055_0_0_11"/>
<dbReference type="KEGG" id="scb:SCAB_70351"/>
<feature type="signal peptide" evidence="8">
    <location>
        <begin position="1"/>
        <end position="31"/>
    </location>
</feature>
<feature type="transmembrane region" description="Helical" evidence="7">
    <location>
        <begin position="629"/>
        <end position="652"/>
    </location>
</feature>
<dbReference type="PANTHER" id="PTHR43005">
    <property type="entry name" value="BLR7065 PROTEIN"/>
    <property type="match status" value="1"/>
</dbReference>
<keyword evidence="5 7" id="KW-1133">Transmembrane helix</keyword>
<dbReference type="GO" id="GO:0005886">
    <property type="term" value="C:plasma membrane"/>
    <property type="evidence" value="ECO:0007669"/>
    <property type="project" value="UniProtKB-SubCell"/>
</dbReference>
<evidence type="ECO:0000256" key="7">
    <source>
        <dbReference type="RuleBase" id="RU363032"/>
    </source>
</evidence>
<feature type="transmembrane region" description="Helical" evidence="7">
    <location>
        <begin position="488"/>
        <end position="512"/>
    </location>
</feature>
<dbReference type="AlphaFoldDB" id="C9YYC6"/>
<dbReference type="Gene3D" id="1.10.3720.10">
    <property type="entry name" value="MetI-like"/>
    <property type="match status" value="1"/>
</dbReference>
<evidence type="ECO:0000256" key="1">
    <source>
        <dbReference type="ARBA" id="ARBA00004651"/>
    </source>
</evidence>
<proteinExistence type="inferred from homology"/>
<comment type="similarity">
    <text evidence="7">Belongs to the binding-protein-dependent transport system permease family.</text>
</comment>
<feature type="transmembrane region" description="Helical" evidence="7">
    <location>
        <begin position="580"/>
        <end position="597"/>
    </location>
</feature>
<dbReference type="GO" id="GO:0055085">
    <property type="term" value="P:transmembrane transport"/>
    <property type="evidence" value="ECO:0007669"/>
    <property type="project" value="InterPro"/>
</dbReference>
<evidence type="ECO:0000256" key="3">
    <source>
        <dbReference type="ARBA" id="ARBA00022475"/>
    </source>
</evidence>
<dbReference type="InterPro" id="IPR006059">
    <property type="entry name" value="SBP"/>
</dbReference>
<accession>C9YYC6</accession>
<dbReference type="eggNOG" id="COG1653">
    <property type="taxonomic scope" value="Bacteria"/>
</dbReference>
<keyword evidence="11" id="KW-1185">Reference proteome</keyword>
<feature type="transmembrane region" description="Helical" evidence="7">
    <location>
        <begin position="732"/>
        <end position="756"/>
    </location>
</feature>
<feature type="chain" id="PRO_5038660133" evidence="8">
    <location>
        <begin position="32"/>
        <end position="767"/>
    </location>
</feature>
<organism evidence="10 11">
    <name type="scientific">Streptomyces scabiei (strain 87.22)</name>
    <dbReference type="NCBI Taxonomy" id="680198"/>
    <lineage>
        <taxon>Bacteria</taxon>
        <taxon>Bacillati</taxon>
        <taxon>Actinomycetota</taxon>
        <taxon>Actinomycetes</taxon>
        <taxon>Kitasatosporales</taxon>
        <taxon>Streptomycetaceae</taxon>
        <taxon>Streptomyces</taxon>
    </lineage>
</organism>
<dbReference type="InterPro" id="IPR000515">
    <property type="entry name" value="MetI-like"/>
</dbReference>
<dbReference type="Gene3D" id="3.40.190.10">
    <property type="entry name" value="Periplasmic binding protein-like II"/>
    <property type="match status" value="2"/>
</dbReference>
<dbReference type="PROSITE" id="PS50928">
    <property type="entry name" value="ABC_TM1"/>
    <property type="match status" value="1"/>
</dbReference>
<protein>
    <submittedName>
        <fullName evidence="10">Putative binding-protein dependent transport system subunit</fullName>
    </submittedName>
</protein>